<evidence type="ECO:0000313" key="2">
    <source>
        <dbReference type="EMBL" id="RST30963.1"/>
    </source>
</evidence>
<dbReference type="OrthoDB" id="9777715at2"/>
<keyword evidence="3" id="KW-1185">Reference proteome</keyword>
<evidence type="ECO:0000256" key="1">
    <source>
        <dbReference type="SAM" id="Coils"/>
    </source>
</evidence>
<dbReference type="EMBL" id="RWJF01000001">
    <property type="protein sequence ID" value="RST30963.1"/>
    <property type="molecule type" value="Genomic_DNA"/>
</dbReference>
<dbReference type="Proteomes" id="UP000274661">
    <property type="component" value="Unassembled WGS sequence"/>
</dbReference>
<protein>
    <submittedName>
        <fullName evidence="2">Uncharacterized protein</fullName>
    </submittedName>
</protein>
<sequence length="613" mass="65148">MADRLMRLGDEATHKLAGITREMGSGAETLARHGVALDRAAENARIDLGVLLDDLPRAEAIARAMAENLRGTGHEAGQQAAALESALSAITNRAREADHHVGSAAHRLVGTLNQIESASLGAAARVTETGEAAALIVDQLLDRTAHALDEVRHGIHVQAEAVTALTEQASAALGRAGIEAAETIGQRLQGANASLDRITRQLAEQDRASRALIADTDRAIAELDQRFAVMADQGDRRAEAVSGSLRQLRSELEHLTMQAAASDGSVEALSNRTGALRGLVDGLAVDVRDLISAALGEAEGGAQRLGTAVASAKPEIEWMRAASDEAATRLEAAERAMAAQQDRLAGLLASVDEGVGSAETRLGSLRDALSAAESEAARLQGETAPALVEAMVQVKEASAHAAERAREAIAAVIPDSAERMSDATRAALQKAVDESVASQLREIEDVAVRAVEAARTASERLTRQMLTIGQTASALEEHIERNQQAQRAGDSEAFARRVSMLIDSMNSASIDVGKILSDEVDERSWQAYLKGDRGAFTRRAARLIGGAEQRGLPQHYENDREFQAAVNRYVHDFEAMLRRVHAERDGGPIAVTLMASDMGRLYAALAPLVDRKR</sequence>
<comment type="caution">
    <text evidence="2">The sequence shown here is derived from an EMBL/GenBank/DDBJ whole genome shotgun (WGS) entry which is preliminary data.</text>
</comment>
<keyword evidence="1" id="KW-0175">Coiled coil</keyword>
<organism evidence="2 3">
    <name type="scientific">Sphingomonas ginkgonis</name>
    <dbReference type="NCBI Taxonomy" id="2315330"/>
    <lineage>
        <taxon>Bacteria</taxon>
        <taxon>Pseudomonadati</taxon>
        <taxon>Pseudomonadota</taxon>
        <taxon>Alphaproteobacteria</taxon>
        <taxon>Sphingomonadales</taxon>
        <taxon>Sphingomonadaceae</taxon>
        <taxon>Sphingomonas</taxon>
    </lineage>
</organism>
<gene>
    <name evidence="2" type="ORF">HMF7854_09045</name>
</gene>
<feature type="coiled-coil region" evidence="1">
    <location>
        <begin position="323"/>
        <end position="382"/>
    </location>
</feature>
<accession>A0A3R9YMM5</accession>
<reference evidence="2 3" key="1">
    <citation type="submission" date="2018-12" db="EMBL/GenBank/DDBJ databases">
        <title>Sphingomonas sp. HMF7854 Genome sequencing and assembly.</title>
        <authorList>
            <person name="Cha I."/>
            <person name="Kang H."/>
            <person name="Kim H."/>
            <person name="Kang J."/>
            <person name="Joh K."/>
        </authorList>
    </citation>
    <scope>NUCLEOTIDE SEQUENCE [LARGE SCALE GENOMIC DNA]</scope>
    <source>
        <strain evidence="2 3">HMF7854</strain>
    </source>
</reference>
<evidence type="ECO:0000313" key="3">
    <source>
        <dbReference type="Proteomes" id="UP000274661"/>
    </source>
</evidence>
<name>A0A3R9YMM5_9SPHN</name>
<dbReference type="AlphaFoldDB" id="A0A3R9YMM5"/>
<proteinExistence type="predicted"/>